<name>A0A553MQ31_9TELE</name>
<dbReference type="PROSITE" id="PS51715">
    <property type="entry name" value="G_GB1_RHD3"/>
    <property type="match status" value="1"/>
</dbReference>
<evidence type="ECO:0000256" key="3">
    <source>
        <dbReference type="ARBA" id="ARBA00022801"/>
    </source>
</evidence>
<evidence type="ECO:0000256" key="2">
    <source>
        <dbReference type="ARBA" id="ARBA00022741"/>
    </source>
</evidence>
<keyword evidence="4" id="KW-0391">Immunity</keyword>
<dbReference type="CDD" id="cd01851">
    <property type="entry name" value="GBP"/>
    <property type="match status" value="1"/>
</dbReference>
<dbReference type="InterPro" id="IPR036543">
    <property type="entry name" value="Guanylate-bd_C_sf"/>
</dbReference>
<dbReference type="GO" id="GO:0005525">
    <property type="term" value="F:GTP binding"/>
    <property type="evidence" value="ECO:0007669"/>
    <property type="project" value="UniProtKB-KW"/>
</dbReference>
<dbReference type="SUPFAM" id="SSF48340">
    <property type="entry name" value="Interferon-induced guanylate-binding protein 1 (GBP1), C-terminal domain"/>
    <property type="match status" value="1"/>
</dbReference>
<organism evidence="10 11">
    <name type="scientific">Danionella cerebrum</name>
    <dbReference type="NCBI Taxonomy" id="2873325"/>
    <lineage>
        <taxon>Eukaryota</taxon>
        <taxon>Metazoa</taxon>
        <taxon>Chordata</taxon>
        <taxon>Craniata</taxon>
        <taxon>Vertebrata</taxon>
        <taxon>Euteleostomi</taxon>
        <taxon>Actinopterygii</taxon>
        <taxon>Neopterygii</taxon>
        <taxon>Teleostei</taxon>
        <taxon>Ostariophysi</taxon>
        <taxon>Cypriniformes</taxon>
        <taxon>Danionidae</taxon>
        <taxon>Danioninae</taxon>
        <taxon>Danionella</taxon>
    </lineage>
</organism>
<evidence type="ECO:0000259" key="9">
    <source>
        <dbReference type="PROSITE" id="PS51715"/>
    </source>
</evidence>
<dbReference type="InterPro" id="IPR027417">
    <property type="entry name" value="P-loop_NTPase"/>
</dbReference>
<evidence type="ECO:0000313" key="11">
    <source>
        <dbReference type="Proteomes" id="UP000316079"/>
    </source>
</evidence>
<dbReference type="SUPFAM" id="SSF52540">
    <property type="entry name" value="P-loop containing nucleoside triphosphate hydrolases"/>
    <property type="match status" value="1"/>
</dbReference>
<evidence type="ECO:0000256" key="6">
    <source>
        <dbReference type="PROSITE-ProRule" id="PRU01052"/>
    </source>
</evidence>
<keyword evidence="2" id="KW-0547">Nucleotide-binding</keyword>
<comment type="similarity">
    <text evidence="6">Belongs to the TRAFAC class dynamin-like GTPase superfamily. GB1/RHD3 GTPase family.</text>
</comment>
<proteinExistence type="inferred from homology"/>
<reference evidence="10" key="2">
    <citation type="submission" date="2019-04" db="EMBL/GenBank/DDBJ databases">
        <authorList>
            <person name="Kadobianskyi M."/>
            <person name="Schulze L."/>
            <person name="Schuelke M."/>
            <person name="Judkewitz B."/>
        </authorList>
    </citation>
    <scope>NUCLEOTIDE SEQUENCE</scope>
    <source>
        <strain evidence="10">Bolton</strain>
        <tissue evidence="10">Whole-body</tissue>
    </source>
</reference>
<keyword evidence="11" id="KW-1185">Reference proteome</keyword>
<evidence type="ECO:0000256" key="5">
    <source>
        <dbReference type="ARBA" id="ARBA00023134"/>
    </source>
</evidence>
<reference evidence="10 11" key="1">
    <citation type="journal article" date="2019" name="Sci. Data">
        <title>Hybrid genome assembly and annotation of Danionella translucida.</title>
        <authorList>
            <person name="Kadobianskyi M."/>
            <person name="Schulze L."/>
            <person name="Schuelke M."/>
            <person name="Judkewitz B."/>
        </authorList>
    </citation>
    <scope>NUCLEOTIDE SEQUENCE [LARGE SCALE GENOMIC DNA]</scope>
    <source>
        <strain evidence="10 11">Bolton</strain>
    </source>
</reference>
<dbReference type="CDD" id="cd16269">
    <property type="entry name" value="GBP_C"/>
    <property type="match status" value="1"/>
</dbReference>
<evidence type="ECO:0000313" key="10">
    <source>
        <dbReference type="EMBL" id="TRY55286.1"/>
    </source>
</evidence>
<dbReference type="InterPro" id="IPR037684">
    <property type="entry name" value="GBP_C"/>
</dbReference>
<feature type="region of interest" description="Disordered" evidence="8">
    <location>
        <begin position="583"/>
        <end position="611"/>
    </location>
</feature>
<dbReference type="Gene3D" id="3.40.50.300">
    <property type="entry name" value="P-loop containing nucleotide triphosphate hydrolases"/>
    <property type="match status" value="1"/>
</dbReference>
<dbReference type="PANTHER" id="PTHR10751">
    <property type="entry name" value="GUANYLATE BINDING PROTEIN"/>
    <property type="match status" value="1"/>
</dbReference>
<evidence type="ECO:0000256" key="4">
    <source>
        <dbReference type="ARBA" id="ARBA00022859"/>
    </source>
</evidence>
<sequence>MDAPVCLIDTLPDGKLEVQPKALQILSQFEEPVVTVAVVGLYRTGKSYLMNRLAGRDSGFALGNTIESKTKGIWMWCLKHPKKAGTNLVLLDTEGLGDVDKGDSKHDTRIFSLAVLLSSTLVLNTRGTIDNKAIEELQYVTELTEYIKVKSDEAVDDSEYVKFFPGFVWAVRDFTLRLNIDGQEKTDDEYLEFALKLKPGTSAQVNNYNLPRACIRKYFPSRKCFTFPFPTNPDNVSELETLDPSEISSKFHEAADRFCEFIFEEILGHLAKTYVDTISSGAVPCLENAVIAMAQIENEAAVKEALVVYQTGMEKLRCSFPVELKEMTMDHQCYSLMATQTFMNRSFRDVDGAYLKCLQEHLSSRFDEYQLENERASEGKCEILLSILSEYLTEKIDDGFYTRAGGYSLFTRDLKDVVEQYNTQSANEVKAAAVLEKFLQQKVSTSTAILQADDKLTANERKICEEQERAVLLEQEILAQEQQQKQLEQRMEAQQQDHEVSMRQAINQMEAEMRFQQREAQRALDSKLREQEALLNQGFQERADKMRMEVSELQRKNREVEDRKSREFNQMMADMQNRNQQNMAALQEQHRQQMQAINNQPRPQRGGCCVQ</sequence>
<dbReference type="OrthoDB" id="2135133at2759"/>
<dbReference type="InterPro" id="IPR030386">
    <property type="entry name" value="G_GB1_RHD3_dom"/>
</dbReference>
<dbReference type="AlphaFoldDB" id="A0A553MQ31"/>
<dbReference type="FunFam" id="3.40.50.300:FF:002581">
    <property type="entry name" value="Guanylate-binding protein 4"/>
    <property type="match status" value="1"/>
</dbReference>
<dbReference type="Proteomes" id="UP000316079">
    <property type="component" value="Unassembled WGS sequence"/>
</dbReference>
<evidence type="ECO:0000256" key="8">
    <source>
        <dbReference type="SAM" id="MobiDB-lite"/>
    </source>
</evidence>
<evidence type="ECO:0000256" key="1">
    <source>
        <dbReference type="ARBA" id="ARBA00022588"/>
    </source>
</evidence>
<evidence type="ECO:0000256" key="7">
    <source>
        <dbReference type="SAM" id="Coils"/>
    </source>
</evidence>
<dbReference type="Pfam" id="PF02263">
    <property type="entry name" value="GBP"/>
    <property type="match status" value="1"/>
</dbReference>
<dbReference type="Pfam" id="PF02841">
    <property type="entry name" value="GBP_C"/>
    <property type="match status" value="1"/>
</dbReference>
<protein>
    <recommendedName>
        <fullName evidence="9">GB1/RHD3-type G domain-containing protein</fullName>
    </recommendedName>
</protein>
<dbReference type="Gene3D" id="1.20.1000.10">
    <property type="entry name" value="Guanylate-binding protein, C-terminal domain"/>
    <property type="match status" value="1"/>
</dbReference>
<dbReference type="GO" id="GO:0003924">
    <property type="term" value="F:GTPase activity"/>
    <property type="evidence" value="ECO:0007669"/>
    <property type="project" value="InterPro"/>
</dbReference>
<dbReference type="STRING" id="623744.A0A553MQ31"/>
<accession>A0A553MQ31</accession>
<feature type="compositionally biased region" description="Polar residues" evidence="8">
    <location>
        <begin position="592"/>
        <end position="602"/>
    </location>
</feature>
<gene>
    <name evidence="10" type="ORF">DNTS_013449</name>
</gene>
<dbReference type="GO" id="GO:0045087">
    <property type="term" value="P:innate immune response"/>
    <property type="evidence" value="ECO:0007669"/>
    <property type="project" value="UniProtKB-KW"/>
</dbReference>
<feature type="domain" description="GB1/RHD3-type G" evidence="9">
    <location>
        <begin position="30"/>
        <end position="267"/>
    </location>
</feature>
<dbReference type="EMBL" id="SRMA01027329">
    <property type="protein sequence ID" value="TRY55287.1"/>
    <property type="molecule type" value="Genomic_DNA"/>
</dbReference>
<comment type="caution">
    <text evidence="10">The sequence shown here is derived from an EMBL/GenBank/DDBJ whole genome shotgun (WGS) entry which is preliminary data.</text>
</comment>
<dbReference type="InterPro" id="IPR003191">
    <property type="entry name" value="Guanylate-bd/ATL_C"/>
</dbReference>
<dbReference type="EMBL" id="SRMA01027329">
    <property type="protein sequence ID" value="TRY55286.1"/>
    <property type="molecule type" value="Genomic_DNA"/>
</dbReference>
<keyword evidence="7" id="KW-0175">Coiled coil</keyword>
<feature type="coiled-coil region" evidence="7">
    <location>
        <begin position="470"/>
        <end position="570"/>
    </location>
</feature>
<keyword evidence="3" id="KW-0378">Hydrolase</keyword>
<dbReference type="InterPro" id="IPR015894">
    <property type="entry name" value="Guanylate-bd_N"/>
</dbReference>
<keyword evidence="1" id="KW-0399">Innate immunity</keyword>
<keyword evidence="5" id="KW-0342">GTP-binding</keyword>